<dbReference type="Gene3D" id="3.30.565.10">
    <property type="entry name" value="Histidine kinase-like ATPase, C-terminal domain"/>
    <property type="match status" value="1"/>
</dbReference>
<evidence type="ECO:0000256" key="5">
    <source>
        <dbReference type="ARBA" id="ARBA00022553"/>
    </source>
</evidence>
<evidence type="ECO:0000313" key="17">
    <source>
        <dbReference type="Proteomes" id="UP001246372"/>
    </source>
</evidence>
<feature type="domain" description="Histidine kinase" evidence="13">
    <location>
        <begin position="359"/>
        <end position="567"/>
    </location>
</feature>
<feature type="domain" description="HPt" evidence="15">
    <location>
        <begin position="13"/>
        <end position="117"/>
    </location>
</feature>
<accession>A0ABU3PB82</accession>
<comment type="catalytic activity">
    <reaction evidence="1">
        <text>ATP + protein L-histidine = ADP + protein N-phospho-L-histidine.</text>
        <dbReference type="EC" id="2.7.13.3"/>
    </reaction>
</comment>
<dbReference type="PANTHER" id="PTHR43395">
    <property type="entry name" value="SENSOR HISTIDINE KINASE CHEA"/>
    <property type="match status" value="1"/>
</dbReference>
<evidence type="ECO:0000256" key="10">
    <source>
        <dbReference type="ARBA" id="ARBA00023012"/>
    </source>
</evidence>
<dbReference type="Pfam" id="PF02895">
    <property type="entry name" value="H-kinase_dim"/>
    <property type="match status" value="1"/>
</dbReference>
<evidence type="ECO:0000256" key="4">
    <source>
        <dbReference type="ARBA" id="ARBA00022500"/>
    </source>
</evidence>
<dbReference type="InterPro" id="IPR037006">
    <property type="entry name" value="CheA-like_homodim_sf"/>
</dbReference>
<evidence type="ECO:0000259" key="14">
    <source>
        <dbReference type="PROSITE" id="PS50851"/>
    </source>
</evidence>
<dbReference type="InterPro" id="IPR008207">
    <property type="entry name" value="Sig_transdc_His_kin_Hpt_dom"/>
</dbReference>
<dbReference type="InterPro" id="IPR003594">
    <property type="entry name" value="HATPase_dom"/>
</dbReference>
<evidence type="ECO:0000256" key="12">
    <source>
        <dbReference type="PROSITE-ProRule" id="PRU00110"/>
    </source>
</evidence>
<proteinExistence type="predicted"/>
<dbReference type="SMART" id="SM00387">
    <property type="entry name" value="HATPase_c"/>
    <property type="match status" value="1"/>
</dbReference>
<name>A0ABU3PB82_9BURK</name>
<dbReference type="InterPro" id="IPR051315">
    <property type="entry name" value="Bact_Chemotaxis_CheA"/>
</dbReference>
<evidence type="ECO:0000259" key="15">
    <source>
        <dbReference type="PROSITE" id="PS50894"/>
    </source>
</evidence>
<dbReference type="EMBL" id="JAVXZY010000002">
    <property type="protein sequence ID" value="MDT8999368.1"/>
    <property type="molecule type" value="Genomic_DNA"/>
</dbReference>
<dbReference type="EC" id="2.7.13.3" evidence="2"/>
<dbReference type="InterPro" id="IPR036097">
    <property type="entry name" value="HisK_dim/P_sf"/>
</dbReference>
<evidence type="ECO:0000256" key="6">
    <source>
        <dbReference type="ARBA" id="ARBA00022679"/>
    </source>
</evidence>
<evidence type="ECO:0000256" key="2">
    <source>
        <dbReference type="ARBA" id="ARBA00012438"/>
    </source>
</evidence>
<evidence type="ECO:0000256" key="7">
    <source>
        <dbReference type="ARBA" id="ARBA00022741"/>
    </source>
</evidence>
<dbReference type="Proteomes" id="UP001246372">
    <property type="component" value="Unassembled WGS sequence"/>
</dbReference>
<gene>
    <name evidence="16" type="ORF">RQP53_08830</name>
</gene>
<dbReference type="Gene3D" id="2.30.30.40">
    <property type="entry name" value="SH3 Domains"/>
    <property type="match status" value="1"/>
</dbReference>
<dbReference type="InterPro" id="IPR036061">
    <property type="entry name" value="CheW-like_dom_sf"/>
</dbReference>
<dbReference type="SUPFAM" id="SSF47384">
    <property type="entry name" value="Homodimeric domain of signal transducing histidine kinase"/>
    <property type="match status" value="1"/>
</dbReference>
<evidence type="ECO:0000259" key="13">
    <source>
        <dbReference type="PROSITE" id="PS50109"/>
    </source>
</evidence>
<dbReference type="PRINTS" id="PR00344">
    <property type="entry name" value="BCTRLSENSOR"/>
</dbReference>
<dbReference type="InterPro" id="IPR002545">
    <property type="entry name" value="CheW-lke_dom"/>
</dbReference>
<dbReference type="CDD" id="cd00731">
    <property type="entry name" value="CheA_reg"/>
    <property type="match status" value="1"/>
</dbReference>
<dbReference type="SMART" id="SM00260">
    <property type="entry name" value="CheW"/>
    <property type="match status" value="1"/>
</dbReference>
<dbReference type="PROSITE" id="PS50851">
    <property type="entry name" value="CHEW"/>
    <property type="match status" value="1"/>
</dbReference>
<feature type="domain" description="CheW-like" evidence="14">
    <location>
        <begin position="569"/>
        <end position="704"/>
    </location>
</feature>
<dbReference type="SUPFAM" id="SSF47226">
    <property type="entry name" value="Histidine-containing phosphotransfer domain, HPT domain"/>
    <property type="match status" value="1"/>
</dbReference>
<dbReference type="InterPro" id="IPR004358">
    <property type="entry name" value="Sig_transdc_His_kin-like_C"/>
</dbReference>
<dbReference type="PANTHER" id="PTHR43395:SF10">
    <property type="entry name" value="CHEMOTAXIS PROTEIN CHEA"/>
    <property type="match status" value="1"/>
</dbReference>
<feature type="modified residue" description="Phosphohistidine" evidence="12">
    <location>
        <position position="60"/>
    </location>
</feature>
<organism evidence="16 17">
    <name type="scientific">Roseateles aquae</name>
    <dbReference type="NCBI Taxonomy" id="3077235"/>
    <lineage>
        <taxon>Bacteria</taxon>
        <taxon>Pseudomonadati</taxon>
        <taxon>Pseudomonadota</taxon>
        <taxon>Betaproteobacteria</taxon>
        <taxon>Burkholderiales</taxon>
        <taxon>Sphaerotilaceae</taxon>
        <taxon>Roseateles</taxon>
    </lineage>
</organism>
<dbReference type="CDD" id="cd00088">
    <property type="entry name" value="HPT"/>
    <property type="match status" value="1"/>
</dbReference>
<dbReference type="InterPro" id="IPR004105">
    <property type="entry name" value="CheA-like_dim"/>
</dbReference>
<evidence type="ECO:0000313" key="16">
    <source>
        <dbReference type="EMBL" id="MDT8999368.1"/>
    </source>
</evidence>
<keyword evidence="17" id="KW-1185">Reference proteome</keyword>
<evidence type="ECO:0000256" key="8">
    <source>
        <dbReference type="ARBA" id="ARBA00022777"/>
    </source>
</evidence>
<keyword evidence="4" id="KW-0145">Chemotaxis</keyword>
<dbReference type="Pfam" id="PF01584">
    <property type="entry name" value="CheW"/>
    <property type="match status" value="1"/>
</dbReference>
<dbReference type="SUPFAM" id="SSF55874">
    <property type="entry name" value="ATPase domain of HSP90 chaperone/DNA topoisomerase II/histidine kinase"/>
    <property type="match status" value="1"/>
</dbReference>
<keyword evidence="6" id="KW-0808">Transferase</keyword>
<keyword evidence="8" id="KW-0418">Kinase</keyword>
<dbReference type="PROSITE" id="PS50109">
    <property type="entry name" value="HIS_KIN"/>
    <property type="match status" value="1"/>
</dbReference>
<keyword evidence="7" id="KW-0547">Nucleotide-binding</keyword>
<dbReference type="RefSeq" id="WP_315649865.1">
    <property type="nucleotide sequence ID" value="NZ_JAVXZY010000002.1"/>
</dbReference>
<reference evidence="16" key="1">
    <citation type="submission" date="2023-09" db="EMBL/GenBank/DDBJ databases">
        <title>Paucibacter sp. APW11 Genome sequencing and assembly.</title>
        <authorList>
            <person name="Kim I."/>
        </authorList>
    </citation>
    <scope>NUCLEOTIDE SEQUENCE</scope>
    <source>
        <strain evidence="16">APW11</strain>
    </source>
</reference>
<protein>
    <recommendedName>
        <fullName evidence="3">Chemotaxis protein CheA</fullName>
        <ecNumber evidence="2">2.7.13.3</ecNumber>
    </recommendedName>
</protein>
<comment type="caution">
    <text evidence="16">The sequence shown here is derived from an EMBL/GenBank/DDBJ whole genome shotgun (WGS) entry which is preliminary data.</text>
</comment>
<keyword evidence="10" id="KW-0902">Two-component regulatory system</keyword>
<evidence type="ECO:0000256" key="3">
    <source>
        <dbReference type="ARBA" id="ARBA00021495"/>
    </source>
</evidence>
<dbReference type="InterPro" id="IPR036890">
    <property type="entry name" value="HATPase_C_sf"/>
</dbReference>
<keyword evidence="5 12" id="KW-0597">Phosphoprotein</keyword>
<sequence>MGEMTSEGASLSAGIDLSQFYQVFFEEASENLDNMEQLLLNVNVESADDEELNAIFRCAHSIKGGAATFGFSDVAELTHQMETLLDKLRRHELNPTSQMVDVLLQSGDALRAQLGRHQGSGAAAVDTTELLLNIKTMVDGGGEVPVAAPKATSAAPAAPAPAPIASNVRQLELQVGPLSNPSHADNLVELFKEITDLGTIEPLDGGVAADGIRRFKVTTSSTDNDLLDLFTFHVAREQVKLSPLTSGYGFHEGAPGSPPAEAKKEEDLGYGFFDDAPGVPASATSTEVKPVAEAPKPAAVVKPAAAKPEARAAGGGMDQSTLRVSVEKVDQLINLVGELVITQAMLAQNSRNVDPGLYQQLSSGLADLERNTRDLQESVMSIRMIPMSVVFNRFPRMLRDLAAKLGKKVELVTQGEATELDKGLVEKITDPLTHLVRNSCDHGIESPADRAAKGKPEQGTITLVASHQGGSIVIEVRDDGRGLNRDKLLKKAREKGIDAPDTMTDQEVWGLIFAPGFSTADQVTDVSGRGVGMDVVKKNITQLGGTVEIDSAEGYGMKVSVRLPLTLAIMDGMSVGVGEEVYILPLSSVVESFQVQADTIKTVGGSGRVVEVRDEFMPVVELEQVFNVPRFDFEHVSSIMVVVEAEGGRVALLVDELLGQQQVVVKNLEANYRKVFDVSGATIMGDGRVALILDIGSLVRRSRH</sequence>
<dbReference type="Pfam" id="PF01627">
    <property type="entry name" value="Hpt"/>
    <property type="match status" value="1"/>
</dbReference>
<evidence type="ECO:0000256" key="11">
    <source>
        <dbReference type="ARBA" id="ARBA00035100"/>
    </source>
</evidence>
<dbReference type="Gene3D" id="1.10.287.560">
    <property type="entry name" value="Histidine kinase CheA-like, homodimeric domain"/>
    <property type="match status" value="1"/>
</dbReference>
<dbReference type="CDD" id="cd16916">
    <property type="entry name" value="HATPase_CheA-like"/>
    <property type="match status" value="1"/>
</dbReference>
<dbReference type="InterPro" id="IPR036641">
    <property type="entry name" value="HPT_dom_sf"/>
</dbReference>
<comment type="function">
    <text evidence="11">Involved in the transmission of sensory signals from the chemoreceptors to the flagellar motors. CheA is autophosphorylated; it can transfer its phosphate group to either CheB or CheY.</text>
</comment>
<evidence type="ECO:0000256" key="1">
    <source>
        <dbReference type="ARBA" id="ARBA00000085"/>
    </source>
</evidence>
<dbReference type="Pfam" id="PF02518">
    <property type="entry name" value="HATPase_c"/>
    <property type="match status" value="1"/>
</dbReference>
<dbReference type="SMART" id="SM00073">
    <property type="entry name" value="HPT"/>
    <property type="match status" value="1"/>
</dbReference>
<keyword evidence="9" id="KW-0067">ATP-binding</keyword>
<dbReference type="SUPFAM" id="SSF50341">
    <property type="entry name" value="CheW-like"/>
    <property type="match status" value="1"/>
</dbReference>
<evidence type="ECO:0000256" key="9">
    <source>
        <dbReference type="ARBA" id="ARBA00022840"/>
    </source>
</evidence>
<dbReference type="PROSITE" id="PS50894">
    <property type="entry name" value="HPT"/>
    <property type="match status" value="1"/>
</dbReference>
<dbReference type="SMART" id="SM01231">
    <property type="entry name" value="H-kinase_dim"/>
    <property type="match status" value="1"/>
</dbReference>
<dbReference type="InterPro" id="IPR005467">
    <property type="entry name" value="His_kinase_dom"/>
</dbReference>
<dbReference type="Gene3D" id="1.20.120.160">
    <property type="entry name" value="HPT domain"/>
    <property type="match status" value="1"/>
</dbReference>